<feature type="transmembrane region" description="Helical" evidence="2">
    <location>
        <begin position="12"/>
        <end position="29"/>
    </location>
</feature>
<gene>
    <name evidence="3" type="ORF">NB063_23855</name>
</gene>
<evidence type="ECO:0008006" key="5">
    <source>
        <dbReference type="Google" id="ProtNLM"/>
    </source>
</evidence>
<keyword evidence="4" id="KW-1185">Reference proteome</keyword>
<dbReference type="InterPro" id="IPR029058">
    <property type="entry name" value="AB_hydrolase_fold"/>
</dbReference>
<reference evidence="3 4" key="1">
    <citation type="journal article" date="2022" name="Syst. Appl. Microbiol.">
        <title>Rhodopirellula aestuarii sp. nov., a novel member of the genus Rhodopirellula isolated from brackish sediments collected in the Tagus River estuary, Portugal.</title>
        <authorList>
            <person name="Vitorino I.R."/>
            <person name="Klimek D."/>
            <person name="Calusinska M."/>
            <person name="Lobo-da-Cunha A."/>
            <person name="Vasconcelos V."/>
            <person name="Lage O.M."/>
        </authorList>
    </citation>
    <scope>NUCLEOTIDE SEQUENCE [LARGE SCALE GENOMIC DNA]</scope>
    <source>
        <strain evidence="3 4">ICT_H3.1</strain>
    </source>
</reference>
<keyword evidence="2" id="KW-1133">Transmembrane helix</keyword>
<dbReference type="SUPFAM" id="SSF53474">
    <property type="entry name" value="alpha/beta-Hydrolases"/>
    <property type="match status" value="1"/>
</dbReference>
<protein>
    <recommendedName>
        <fullName evidence="5">Alpha/beta hydrolase</fullName>
    </recommendedName>
</protein>
<name>A0ABT0UAW0_9BACT</name>
<evidence type="ECO:0000313" key="4">
    <source>
        <dbReference type="Proteomes" id="UP001202961"/>
    </source>
</evidence>
<evidence type="ECO:0000256" key="2">
    <source>
        <dbReference type="SAM" id="Phobius"/>
    </source>
</evidence>
<proteinExistence type="predicted"/>
<dbReference type="EMBL" id="JAMQBK010000063">
    <property type="protein sequence ID" value="MCM2373660.1"/>
    <property type="molecule type" value="Genomic_DNA"/>
</dbReference>
<organism evidence="3 4">
    <name type="scientific">Aporhodopirellula aestuarii</name>
    <dbReference type="NCBI Taxonomy" id="2950107"/>
    <lineage>
        <taxon>Bacteria</taxon>
        <taxon>Pseudomonadati</taxon>
        <taxon>Planctomycetota</taxon>
        <taxon>Planctomycetia</taxon>
        <taxon>Pirellulales</taxon>
        <taxon>Pirellulaceae</taxon>
        <taxon>Aporhodopirellula</taxon>
    </lineage>
</organism>
<evidence type="ECO:0000313" key="3">
    <source>
        <dbReference type="EMBL" id="MCM2373660.1"/>
    </source>
</evidence>
<feature type="compositionally biased region" description="Polar residues" evidence="1">
    <location>
        <begin position="216"/>
        <end position="230"/>
    </location>
</feature>
<accession>A0ABT0UAW0</accession>
<dbReference type="RefSeq" id="WP_250931431.1">
    <property type="nucleotide sequence ID" value="NZ_JAMQBK010000063.1"/>
</dbReference>
<evidence type="ECO:0000256" key="1">
    <source>
        <dbReference type="SAM" id="MobiDB-lite"/>
    </source>
</evidence>
<feature type="region of interest" description="Disordered" evidence="1">
    <location>
        <begin position="207"/>
        <end position="237"/>
    </location>
</feature>
<sequence>MTRPRHPQPATLLLVPGFMSPAWMMYPIYRYLHRDFAQVIRWDYPHVFHDTSSVIDSLAEQMDRSNTPISIVAHSFGDWITRSALHRTTHKNFGRLVSVCPVTSSVPILRATHGLASNLTEEFAVMSSDQRAGVSIPDHLSISRSIVWATGDAFVDDESNDPHVIRERRVWATHNSVLFQPNAWQVIRQELLQTDFGTSIALSKSGLTNRLPGNAANMSPMTKTTASDQQQRQEKER</sequence>
<dbReference type="Gene3D" id="3.40.50.1820">
    <property type="entry name" value="alpha/beta hydrolase"/>
    <property type="match status" value="1"/>
</dbReference>
<keyword evidence="2" id="KW-0812">Transmembrane</keyword>
<dbReference type="Proteomes" id="UP001202961">
    <property type="component" value="Unassembled WGS sequence"/>
</dbReference>
<keyword evidence="2" id="KW-0472">Membrane</keyword>
<comment type="caution">
    <text evidence="3">The sequence shown here is derived from an EMBL/GenBank/DDBJ whole genome shotgun (WGS) entry which is preliminary data.</text>
</comment>